<accession>A0A4V2UMV3</accession>
<proteinExistence type="predicted"/>
<reference evidence="2 3" key="1">
    <citation type="submission" date="2019-03" db="EMBL/GenBank/DDBJ databases">
        <title>Genomic Encyclopedia of Type Strains, Phase IV (KMG-IV): sequencing the most valuable type-strain genomes for metagenomic binning, comparative biology and taxonomic classification.</title>
        <authorList>
            <person name="Goeker M."/>
        </authorList>
    </citation>
    <scope>NUCLEOTIDE SEQUENCE [LARGE SCALE GENOMIC DNA]</scope>
    <source>
        <strain evidence="2 3">DSM 104836</strain>
    </source>
</reference>
<name>A0A4V2UMV3_9RHOB</name>
<evidence type="ECO:0000313" key="2">
    <source>
        <dbReference type="EMBL" id="TCS59571.1"/>
    </source>
</evidence>
<evidence type="ECO:0000256" key="1">
    <source>
        <dbReference type="SAM" id="MobiDB-lite"/>
    </source>
</evidence>
<feature type="region of interest" description="Disordered" evidence="1">
    <location>
        <begin position="1"/>
        <end position="32"/>
    </location>
</feature>
<dbReference type="AlphaFoldDB" id="A0A4V2UMV3"/>
<organism evidence="2 3">
    <name type="scientific">Primorskyibacter sedentarius</name>
    <dbReference type="NCBI Taxonomy" id="745311"/>
    <lineage>
        <taxon>Bacteria</taxon>
        <taxon>Pseudomonadati</taxon>
        <taxon>Pseudomonadota</taxon>
        <taxon>Alphaproteobacteria</taxon>
        <taxon>Rhodobacterales</taxon>
        <taxon>Roseobacteraceae</taxon>
        <taxon>Primorskyibacter</taxon>
    </lineage>
</organism>
<protein>
    <submittedName>
        <fullName evidence="2">Uncharacterized protein</fullName>
    </submittedName>
</protein>
<sequence length="124" mass="13171">MEPFFPPHRAHQDKPASRRRRPARFASLKSRDAKDMTSLLISATACALTTGAFATLIMMSAPAYAGTAVTDGTESSPDKTAATEWLYPAHAVPGDDPAPVPFSGPRGLEMLPVCTCTLPLAQTN</sequence>
<comment type="caution">
    <text evidence="2">The sequence shown here is derived from an EMBL/GenBank/DDBJ whole genome shotgun (WGS) entry which is preliminary data.</text>
</comment>
<dbReference type="EMBL" id="SLZU01000021">
    <property type="protein sequence ID" value="TCS59571.1"/>
    <property type="molecule type" value="Genomic_DNA"/>
</dbReference>
<keyword evidence="3" id="KW-1185">Reference proteome</keyword>
<dbReference type="Proteomes" id="UP000295696">
    <property type="component" value="Unassembled WGS sequence"/>
</dbReference>
<gene>
    <name evidence="2" type="ORF">EDD52_1217</name>
</gene>
<dbReference type="RefSeq" id="WP_132248051.1">
    <property type="nucleotide sequence ID" value="NZ_CBDUOC010000183.1"/>
</dbReference>
<evidence type="ECO:0000313" key="3">
    <source>
        <dbReference type="Proteomes" id="UP000295696"/>
    </source>
</evidence>